<dbReference type="EMBL" id="BTSY01000003">
    <property type="protein sequence ID" value="GMT20538.1"/>
    <property type="molecule type" value="Genomic_DNA"/>
</dbReference>
<gene>
    <name evidence="2" type="ORF">PFISCL1PPCAC_11835</name>
</gene>
<organism evidence="2 3">
    <name type="scientific">Pristionchus fissidentatus</name>
    <dbReference type="NCBI Taxonomy" id="1538716"/>
    <lineage>
        <taxon>Eukaryota</taxon>
        <taxon>Metazoa</taxon>
        <taxon>Ecdysozoa</taxon>
        <taxon>Nematoda</taxon>
        <taxon>Chromadorea</taxon>
        <taxon>Rhabditida</taxon>
        <taxon>Rhabditina</taxon>
        <taxon>Diplogasteromorpha</taxon>
        <taxon>Diplogasteroidea</taxon>
        <taxon>Neodiplogasteridae</taxon>
        <taxon>Pristionchus</taxon>
    </lineage>
</organism>
<feature type="non-terminal residue" evidence="2">
    <location>
        <position position="144"/>
    </location>
</feature>
<name>A0AAV5VMA9_9BILA</name>
<feature type="transmembrane region" description="Helical" evidence="1">
    <location>
        <begin position="89"/>
        <end position="115"/>
    </location>
</feature>
<accession>A0AAV5VMA9</accession>
<evidence type="ECO:0008006" key="4">
    <source>
        <dbReference type="Google" id="ProtNLM"/>
    </source>
</evidence>
<keyword evidence="1" id="KW-0472">Membrane</keyword>
<keyword evidence="3" id="KW-1185">Reference proteome</keyword>
<protein>
    <recommendedName>
        <fullName evidence="4">G protein-coupled receptor</fullName>
    </recommendedName>
</protein>
<keyword evidence="1" id="KW-0812">Transmembrane</keyword>
<proteinExistence type="predicted"/>
<sequence length="144" mass="16441">MASEECIILHEFSSNAFYHIVIIVKGLLCAAGAIGITIQWNKQGVRFLGHENSKILFNFFYFLNFFTSLMFALVYLFEVTRLRFDCVLIDFRLIIITKGVAIGAIFSSNHILFVLTVERVYSSIFPAHFERNSNRLLASFLATS</sequence>
<dbReference type="PANTHER" id="PTHR46561">
    <property type="entry name" value="SERPENTINE RECEPTOR, CLASS AB (CLASS A-LIKE)-RELATED"/>
    <property type="match status" value="1"/>
</dbReference>
<feature type="transmembrane region" description="Helical" evidence="1">
    <location>
        <begin position="59"/>
        <end position="77"/>
    </location>
</feature>
<dbReference type="Proteomes" id="UP001432322">
    <property type="component" value="Unassembled WGS sequence"/>
</dbReference>
<comment type="caution">
    <text evidence="2">The sequence shown here is derived from an EMBL/GenBank/DDBJ whole genome shotgun (WGS) entry which is preliminary data.</text>
</comment>
<reference evidence="2" key="1">
    <citation type="submission" date="2023-10" db="EMBL/GenBank/DDBJ databases">
        <title>Genome assembly of Pristionchus species.</title>
        <authorList>
            <person name="Yoshida K."/>
            <person name="Sommer R.J."/>
        </authorList>
    </citation>
    <scope>NUCLEOTIDE SEQUENCE</scope>
    <source>
        <strain evidence="2">RS5133</strain>
    </source>
</reference>
<evidence type="ECO:0000256" key="1">
    <source>
        <dbReference type="SAM" id="Phobius"/>
    </source>
</evidence>
<feature type="transmembrane region" description="Helical" evidence="1">
    <location>
        <begin position="16"/>
        <end position="38"/>
    </location>
</feature>
<dbReference type="InterPro" id="IPR053286">
    <property type="entry name" value="Nematode_rcpt-like_srab"/>
</dbReference>
<evidence type="ECO:0000313" key="2">
    <source>
        <dbReference type="EMBL" id="GMT20538.1"/>
    </source>
</evidence>
<evidence type="ECO:0000313" key="3">
    <source>
        <dbReference type="Proteomes" id="UP001432322"/>
    </source>
</evidence>
<dbReference type="AlphaFoldDB" id="A0AAV5VMA9"/>
<dbReference type="PANTHER" id="PTHR46561:SF11">
    <property type="entry name" value="SERPENTINE RECEPTOR CLASS ALPHA_BETA-14"/>
    <property type="match status" value="1"/>
</dbReference>
<keyword evidence="1" id="KW-1133">Transmembrane helix</keyword>